<proteinExistence type="predicted"/>
<dbReference type="AlphaFoldDB" id="A0A915JYZ0"/>
<evidence type="ECO:0000313" key="1">
    <source>
        <dbReference type="Proteomes" id="UP000887565"/>
    </source>
</evidence>
<dbReference type="WBParaSite" id="nRc.2.0.1.t31284-RA">
    <property type="protein sequence ID" value="nRc.2.0.1.t31284-RA"/>
    <property type="gene ID" value="nRc.2.0.1.g31284"/>
</dbReference>
<evidence type="ECO:0000313" key="2">
    <source>
        <dbReference type="WBParaSite" id="nRc.2.0.1.t31284-RA"/>
    </source>
</evidence>
<organism evidence="1 2">
    <name type="scientific">Romanomermis culicivorax</name>
    <name type="common">Nematode worm</name>
    <dbReference type="NCBI Taxonomy" id="13658"/>
    <lineage>
        <taxon>Eukaryota</taxon>
        <taxon>Metazoa</taxon>
        <taxon>Ecdysozoa</taxon>
        <taxon>Nematoda</taxon>
        <taxon>Enoplea</taxon>
        <taxon>Dorylaimia</taxon>
        <taxon>Mermithida</taxon>
        <taxon>Mermithoidea</taxon>
        <taxon>Mermithidae</taxon>
        <taxon>Romanomermis</taxon>
    </lineage>
</organism>
<protein>
    <submittedName>
        <fullName evidence="2">Uncharacterized protein</fullName>
    </submittedName>
</protein>
<accession>A0A915JYZ0</accession>
<keyword evidence="1" id="KW-1185">Reference proteome</keyword>
<dbReference type="Proteomes" id="UP000887565">
    <property type="component" value="Unplaced"/>
</dbReference>
<reference evidence="2" key="1">
    <citation type="submission" date="2022-11" db="UniProtKB">
        <authorList>
            <consortium name="WormBaseParasite"/>
        </authorList>
    </citation>
    <scope>IDENTIFICATION</scope>
</reference>
<name>A0A915JYZ0_ROMCU</name>
<sequence>REEEAGVLSRSGLFEYVFKKESILHEIELKKLGKSKPHSYKHCVLYYTIPQYATMIVEPKNKLEGSSKNESLDDLL</sequence>